<dbReference type="InterPro" id="IPR007345">
    <property type="entry name" value="Polysacch_pyruvyl_Trfase"/>
</dbReference>
<dbReference type="EMBL" id="JANTHZ010000002">
    <property type="protein sequence ID" value="MCS0495071.1"/>
    <property type="molecule type" value="Genomic_DNA"/>
</dbReference>
<comment type="caution">
    <text evidence="2">The sequence shown here is derived from an EMBL/GenBank/DDBJ whole genome shotgun (WGS) entry which is preliminary data.</text>
</comment>
<accession>A0A9X2PAK7</accession>
<sequence>MVSLCTGKPVHRVPTKSLTPRMAAVGTIGHGFSGGDVWFWGTGCSNWRNPGKPEAEREPFVPSADSRFHVNATRGPVSERLLGGGSGGTGIYGDPVWLLPRFYDRPVAKKWKIGAVLHLSELANREMEAKPLPELERYLVPDELRDDVHLITTVTPVSIDGLRDKVDEIRACERIVSTSLHGMVIAESYGIPCLYFSPSGRTAGVDVFDLDADPTLDLRLIDLYRGLGRSRLCVYVQPRKEATDWPALMRAIDASWDPIDLQDADALVDALPLEVAPLSARPGETIWEHPLLRSLVLQHDVAQLRRDDKAAALRLSA</sequence>
<name>A0A9X2PAK7_9HYPH</name>
<proteinExistence type="predicted"/>
<dbReference type="AlphaFoldDB" id="A0A9X2PAK7"/>
<dbReference type="Pfam" id="PF04230">
    <property type="entry name" value="PS_pyruv_trans"/>
    <property type="match status" value="1"/>
</dbReference>
<feature type="domain" description="Polysaccharide pyruvyl transferase" evidence="1">
    <location>
        <begin position="37"/>
        <end position="199"/>
    </location>
</feature>
<keyword evidence="3" id="KW-1185">Reference proteome</keyword>
<dbReference type="GO" id="GO:0016740">
    <property type="term" value="F:transferase activity"/>
    <property type="evidence" value="ECO:0007669"/>
    <property type="project" value="UniProtKB-KW"/>
</dbReference>
<protein>
    <submittedName>
        <fullName evidence="2">Polysaccharide pyruvyl transferase family protein</fullName>
    </submittedName>
</protein>
<gene>
    <name evidence="2" type="ORF">NVS89_08175</name>
</gene>
<reference evidence="2" key="1">
    <citation type="submission" date="2022-08" db="EMBL/GenBank/DDBJ databases">
        <authorList>
            <person name="Li F."/>
        </authorList>
    </citation>
    <scope>NUCLEOTIDE SEQUENCE</scope>
    <source>
        <strain evidence="2">MQZ15Z-1</strain>
    </source>
</reference>
<evidence type="ECO:0000313" key="2">
    <source>
        <dbReference type="EMBL" id="MCS0495071.1"/>
    </source>
</evidence>
<keyword evidence="2" id="KW-0808">Transferase</keyword>
<evidence type="ECO:0000313" key="3">
    <source>
        <dbReference type="Proteomes" id="UP001151088"/>
    </source>
</evidence>
<organism evidence="2 3">
    <name type="scientific">Ancylobacter mangrovi</name>
    <dbReference type="NCBI Taxonomy" id="2972472"/>
    <lineage>
        <taxon>Bacteria</taxon>
        <taxon>Pseudomonadati</taxon>
        <taxon>Pseudomonadota</taxon>
        <taxon>Alphaproteobacteria</taxon>
        <taxon>Hyphomicrobiales</taxon>
        <taxon>Xanthobacteraceae</taxon>
        <taxon>Ancylobacter</taxon>
    </lineage>
</organism>
<evidence type="ECO:0000259" key="1">
    <source>
        <dbReference type="Pfam" id="PF04230"/>
    </source>
</evidence>
<dbReference type="RefSeq" id="WP_258732110.1">
    <property type="nucleotide sequence ID" value="NZ_JANTHZ010000002.1"/>
</dbReference>
<dbReference type="Proteomes" id="UP001151088">
    <property type="component" value="Unassembled WGS sequence"/>
</dbReference>